<dbReference type="AlphaFoldDB" id="A0A075ASA7"/>
<dbReference type="HOGENOM" id="CLU_1008860_0_0_1"/>
<evidence type="ECO:0000256" key="1">
    <source>
        <dbReference type="SAM" id="Phobius"/>
    </source>
</evidence>
<gene>
    <name evidence="2" type="ORF">O9G_002866</name>
</gene>
<proteinExistence type="predicted"/>
<dbReference type="EMBL" id="KE561079">
    <property type="protein sequence ID" value="EPZ33065.1"/>
    <property type="molecule type" value="Genomic_DNA"/>
</dbReference>
<name>A0A075ASA7_ROZAC</name>
<reference evidence="2 3" key="1">
    <citation type="journal article" date="2013" name="Curr. Biol.">
        <title>Shared signatures of parasitism and phylogenomics unite Cryptomycota and microsporidia.</title>
        <authorList>
            <person name="James T.Y."/>
            <person name="Pelin A."/>
            <person name="Bonen L."/>
            <person name="Ahrendt S."/>
            <person name="Sain D."/>
            <person name="Corradi N."/>
            <person name="Stajich J.E."/>
        </authorList>
    </citation>
    <scope>NUCLEOTIDE SEQUENCE [LARGE SCALE GENOMIC DNA]</scope>
    <source>
        <strain evidence="2 3">CSF55</strain>
    </source>
</reference>
<feature type="transmembrane region" description="Helical" evidence="1">
    <location>
        <begin position="212"/>
        <end position="234"/>
    </location>
</feature>
<keyword evidence="3" id="KW-1185">Reference proteome</keyword>
<keyword evidence="1" id="KW-0812">Transmembrane</keyword>
<accession>A0A075ASA7</accession>
<dbReference type="Proteomes" id="UP000030755">
    <property type="component" value="Unassembled WGS sequence"/>
</dbReference>
<evidence type="ECO:0000313" key="3">
    <source>
        <dbReference type="Proteomes" id="UP000030755"/>
    </source>
</evidence>
<keyword evidence="1" id="KW-0472">Membrane</keyword>
<keyword evidence="1" id="KW-1133">Transmembrane helix</keyword>
<organism evidence="2 3">
    <name type="scientific">Rozella allomycis (strain CSF55)</name>
    <dbReference type="NCBI Taxonomy" id="988480"/>
    <lineage>
        <taxon>Eukaryota</taxon>
        <taxon>Fungi</taxon>
        <taxon>Fungi incertae sedis</taxon>
        <taxon>Cryptomycota</taxon>
        <taxon>Cryptomycota incertae sedis</taxon>
        <taxon>Rozella</taxon>
    </lineage>
</organism>
<sequence>MIAMNMGVSYFKHLNDDNYFRDQGHANTWDINVLRKYRDDVQKIFDNALDSRSEYEECFNHYNFKVKNEYSSLKAADFIKKYKTYCLNSYVMKKEDIQLVKIHAVYIYLFTNMRVFYFGEPILKYISTIYDDDFSPSFANYRGDPMCSEWLLLLHDFEDCVKKLQISHLEYWDQGLSLYKEKYCDTLHCKYGFHALIVKELLSGIDSSNSQIYLAAWIGGALVTFFMFTVIFILRRRKKTNTDIVTDVFCESIEELPQYEACIVEDSESPPPPPYE</sequence>
<protein>
    <submittedName>
        <fullName evidence="2">Uncharacterized protein</fullName>
    </submittedName>
</protein>
<evidence type="ECO:0000313" key="2">
    <source>
        <dbReference type="EMBL" id="EPZ33065.1"/>
    </source>
</evidence>